<feature type="coiled-coil region" evidence="1">
    <location>
        <begin position="122"/>
        <end position="149"/>
    </location>
</feature>
<sequence length="402" mass="46469">MFFAKKANKQFPFIVFDIGSASISAAIVVADEKNDAVEIIYQTRISINSHRYLNYERLFSAMLIALKAAAENIEQNRLRIFSENDFNPKNIKDIFCVFSSLWCVYGISAENFIKEKSFIVSERFISDNIKNSETELKELLQNKLNQNNIPDPILMEKNIIQTLLNGYNVNKPYGKEINRIDITLFMSMISDEIRRKVRDIIEKIFNTDNISYNSFALASFSVTRDVFSAEKDFLLMDISGEVSDIMLIRDDVIVKTSTFPLGSNFLIRKTAEALNIIPEEAHSLIRLFFEQKGSNAEHQDIRKTLIAIKEEWLYSFRKILSDFAGKLSLPKTIFLLVDTDIASWFIDTIKNDEFSAYTLTQQQFTIVELRGEIFRKYCYTKNKDKKDCDSFLAIEALFARKV</sequence>
<accession>A0A1F5EK12</accession>
<dbReference type="AlphaFoldDB" id="A0A1F5EK12"/>
<proteinExistence type="predicted"/>
<protein>
    <recommendedName>
        <fullName evidence="4">SHS2 domain-containing protein</fullName>
    </recommendedName>
</protein>
<evidence type="ECO:0008006" key="4">
    <source>
        <dbReference type="Google" id="ProtNLM"/>
    </source>
</evidence>
<dbReference type="Gene3D" id="3.30.420.40">
    <property type="match status" value="2"/>
</dbReference>
<dbReference type="Proteomes" id="UP000186029">
    <property type="component" value="Unassembled WGS sequence"/>
</dbReference>
<evidence type="ECO:0000313" key="2">
    <source>
        <dbReference type="EMBL" id="OGD67536.1"/>
    </source>
</evidence>
<name>A0A1F5EK12_9BACT</name>
<evidence type="ECO:0000256" key="1">
    <source>
        <dbReference type="SAM" id="Coils"/>
    </source>
</evidence>
<dbReference type="STRING" id="1797580.A2Z61_00335"/>
<keyword evidence="1" id="KW-0175">Coiled coil</keyword>
<evidence type="ECO:0000313" key="3">
    <source>
        <dbReference type="Proteomes" id="UP000186029"/>
    </source>
</evidence>
<organism evidence="2 3">
    <name type="scientific">Candidatus Campbellbacteria bacterium RIFCSPLOWO2_02_35_12</name>
    <dbReference type="NCBI Taxonomy" id="1797580"/>
    <lineage>
        <taxon>Bacteria</taxon>
        <taxon>Candidatus Campbelliibacteriota</taxon>
    </lineage>
</organism>
<reference evidence="2 3" key="1">
    <citation type="journal article" date="2016" name="Nat. Commun.">
        <title>Thousands of microbial genomes shed light on interconnected biogeochemical processes in an aquifer system.</title>
        <authorList>
            <person name="Anantharaman K."/>
            <person name="Brown C.T."/>
            <person name="Hug L.A."/>
            <person name="Sharon I."/>
            <person name="Castelle C.J."/>
            <person name="Probst A.J."/>
            <person name="Thomas B.C."/>
            <person name="Singh A."/>
            <person name="Wilkins M.J."/>
            <person name="Karaoz U."/>
            <person name="Brodie E.L."/>
            <person name="Williams K.H."/>
            <person name="Hubbard S.S."/>
            <person name="Banfield J.F."/>
        </authorList>
    </citation>
    <scope>NUCLEOTIDE SEQUENCE [LARGE SCALE GENOMIC DNA]</scope>
</reference>
<dbReference type="EMBL" id="MFAC01000007">
    <property type="protein sequence ID" value="OGD67536.1"/>
    <property type="molecule type" value="Genomic_DNA"/>
</dbReference>
<gene>
    <name evidence="2" type="ORF">A2Z61_00335</name>
</gene>
<comment type="caution">
    <text evidence="2">The sequence shown here is derived from an EMBL/GenBank/DDBJ whole genome shotgun (WGS) entry which is preliminary data.</text>
</comment>